<evidence type="ECO:0000313" key="1">
    <source>
        <dbReference type="EMBL" id="KAA8821156.1"/>
    </source>
</evidence>
<dbReference type="OrthoDB" id="9892694at2"/>
<evidence type="ECO:0000313" key="2">
    <source>
        <dbReference type="EMBL" id="KAA8823613.1"/>
    </source>
</evidence>
<evidence type="ECO:0000313" key="3">
    <source>
        <dbReference type="Proteomes" id="UP000345527"/>
    </source>
</evidence>
<reference evidence="3 4" key="1">
    <citation type="journal article" date="2019" name="Syst. Appl. Microbiol.">
        <title>Characterization of Bifidobacterium species in feaces of the Egyptian fruit bat: Description of B. vespertilionis sp. nov. and B. rousetti sp. nov.</title>
        <authorList>
            <person name="Modesto M."/>
            <person name="Satti M."/>
            <person name="Watanabe K."/>
            <person name="Puglisi E."/>
            <person name="Morelli L."/>
            <person name="Huang C.-H."/>
            <person name="Liou J.-S."/>
            <person name="Miyashita M."/>
            <person name="Tamura T."/>
            <person name="Saito S."/>
            <person name="Mori K."/>
            <person name="Huang L."/>
            <person name="Sciavilla P."/>
            <person name="Sandri C."/>
            <person name="Spiezio C."/>
            <person name="Vitali F."/>
            <person name="Cavalieri D."/>
            <person name="Perpetuini G."/>
            <person name="Tofalo R."/>
            <person name="Bonetti A."/>
            <person name="Arita M."/>
            <person name="Mattarelli P."/>
        </authorList>
    </citation>
    <scope>NUCLEOTIDE SEQUENCE [LARGE SCALE GENOMIC DNA]</scope>
    <source>
        <strain evidence="1 4">RST16</strain>
        <strain evidence="2 3">RST8</strain>
    </source>
</reference>
<dbReference type="EMBL" id="RZOA01000007">
    <property type="protein sequence ID" value="KAA8823613.1"/>
    <property type="molecule type" value="Genomic_DNA"/>
</dbReference>
<dbReference type="RefSeq" id="WP_150353771.1">
    <property type="nucleotide sequence ID" value="NZ_RZNZ01000005.1"/>
</dbReference>
<comment type="caution">
    <text evidence="2">The sequence shown here is derived from an EMBL/GenBank/DDBJ whole genome shotgun (WGS) entry which is preliminary data.</text>
</comment>
<name>A0A5J5E3A2_9BIFI</name>
<dbReference type="AlphaFoldDB" id="A0A5J5E3A2"/>
<proteinExistence type="predicted"/>
<evidence type="ECO:0000313" key="4">
    <source>
        <dbReference type="Proteomes" id="UP000374630"/>
    </source>
</evidence>
<sequence length="111" mass="12065">MKDITLNEPMTAPMPTAAVSAVKTQTNASAVSADQLVQALYEQADAQNRIADQLEKMNDYLGDMSQMLYACLHSHSMSLDGIDRSLGEIAEQVENAQGRPLADRQPETAAR</sequence>
<keyword evidence="4" id="KW-1185">Reference proteome</keyword>
<dbReference type="Proteomes" id="UP000345527">
    <property type="component" value="Unassembled WGS sequence"/>
</dbReference>
<dbReference type="Proteomes" id="UP000374630">
    <property type="component" value="Unassembled WGS sequence"/>
</dbReference>
<protein>
    <submittedName>
        <fullName evidence="2">Uncharacterized protein</fullName>
    </submittedName>
</protein>
<organism evidence="2 3">
    <name type="scientific">Bifidobacterium vespertilionis</name>
    <dbReference type="NCBI Taxonomy" id="2562524"/>
    <lineage>
        <taxon>Bacteria</taxon>
        <taxon>Bacillati</taxon>
        <taxon>Actinomycetota</taxon>
        <taxon>Actinomycetes</taxon>
        <taxon>Bifidobacteriales</taxon>
        <taxon>Bifidobacteriaceae</taxon>
        <taxon>Bifidobacterium</taxon>
    </lineage>
</organism>
<dbReference type="EMBL" id="RZNZ01000005">
    <property type="protein sequence ID" value="KAA8821156.1"/>
    <property type="molecule type" value="Genomic_DNA"/>
</dbReference>
<gene>
    <name evidence="2" type="ORF">EM848_04610</name>
    <name evidence="1" type="ORF">EMO90_05060</name>
</gene>
<accession>A0A5J5E3A2</accession>